<reference evidence="8 9" key="1">
    <citation type="submission" date="2020-02" db="EMBL/GenBank/DDBJ databases">
        <title>Geodermatophilus sabuli CPCC 205279 I12A-02694.</title>
        <authorList>
            <person name="Jiang Z."/>
        </authorList>
    </citation>
    <scope>NUCLEOTIDE SEQUENCE [LARGE SCALE GENOMIC DNA]</scope>
    <source>
        <strain evidence="8 9">I12A-02694</strain>
    </source>
</reference>
<feature type="transmembrane region" description="Helical" evidence="6">
    <location>
        <begin position="285"/>
        <end position="305"/>
    </location>
</feature>
<protein>
    <submittedName>
        <fullName evidence="8">Type II secretion system protein F</fullName>
    </submittedName>
</protein>
<dbReference type="EMBL" id="JAAGWF010000029">
    <property type="protein sequence ID" value="NEK60445.1"/>
    <property type="molecule type" value="Genomic_DNA"/>
</dbReference>
<accession>A0A7K3W6F2</accession>
<dbReference type="PANTHER" id="PTHR35007:SF1">
    <property type="entry name" value="PILUS ASSEMBLY PROTEIN"/>
    <property type="match status" value="1"/>
</dbReference>
<dbReference type="Gene3D" id="1.20.81.30">
    <property type="entry name" value="Type II secretion system (T2SS), domain F"/>
    <property type="match status" value="1"/>
</dbReference>
<dbReference type="PANTHER" id="PTHR35007">
    <property type="entry name" value="INTEGRAL MEMBRANE PROTEIN-RELATED"/>
    <property type="match status" value="1"/>
</dbReference>
<keyword evidence="5 6" id="KW-0472">Membrane</keyword>
<feature type="transmembrane region" description="Helical" evidence="6">
    <location>
        <begin position="79"/>
        <end position="98"/>
    </location>
</feature>
<dbReference type="Proteomes" id="UP000470246">
    <property type="component" value="Unassembled WGS sequence"/>
</dbReference>
<feature type="transmembrane region" description="Helical" evidence="6">
    <location>
        <begin position="104"/>
        <end position="127"/>
    </location>
</feature>
<sequence length="313" mass="32129">MSSALLLSGLLAVTGGLLVLALVVLPAGHRRVPLSRLDPSVAPPTSALTSASAAAGAAVQKVLVKRGHLAGGTAALERAGMTITLADLALVVGLATVVAGAGGFLAGGVLLGLVLGVVPSVGAKVLVSLRRARRQAAFADQLDDSLQLMASSLRAGHSLLRAVDSVAAEAAAPTSEEFARLVNETRVGRDLGEALDEMAERMDSDDFRWTAQAIAIHREVGGNLAEVLDTVGRTIRERNAIRRQVKALSAEGKLSAVVLMALPFGIVGFLAVTNAAYLAAFTSSLAGHLMIGAAVVLLTGGGLWLRKTVEIRF</sequence>
<evidence type="ECO:0000259" key="7">
    <source>
        <dbReference type="Pfam" id="PF00482"/>
    </source>
</evidence>
<dbReference type="RefSeq" id="WP_163484151.1">
    <property type="nucleotide sequence ID" value="NZ_JAAGWF010000029.1"/>
</dbReference>
<evidence type="ECO:0000256" key="6">
    <source>
        <dbReference type="SAM" id="Phobius"/>
    </source>
</evidence>
<evidence type="ECO:0000313" key="9">
    <source>
        <dbReference type="Proteomes" id="UP000470246"/>
    </source>
</evidence>
<evidence type="ECO:0000256" key="3">
    <source>
        <dbReference type="ARBA" id="ARBA00022692"/>
    </source>
</evidence>
<organism evidence="8 9">
    <name type="scientific">Geodermatophilus sabuli</name>
    <dbReference type="NCBI Taxonomy" id="1564158"/>
    <lineage>
        <taxon>Bacteria</taxon>
        <taxon>Bacillati</taxon>
        <taxon>Actinomycetota</taxon>
        <taxon>Actinomycetes</taxon>
        <taxon>Geodermatophilales</taxon>
        <taxon>Geodermatophilaceae</taxon>
        <taxon>Geodermatophilus</taxon>
    </lineage>
</organism>
<evidence type="ECO:0000256" key="5">
    <source>
        <dbReference type="ARBA" id="ARBA00023136"/>
    </source>
</evidence>
<name>A0A7K3W6F2_9ACTN</name>
<keyword evidence="3 6" id="KW-0812">Transmembrane</keyword>
<keyword evidence="2" id="KW-1003">Cell membrane</keyword>
<proteinExistence type="predicted"/>
<evidence type="ECO:0000256" key="4">
    <source>
        <dbReference type="ARBA" id="ARBA00022989"/>
    </source>
</evidence>
<dbReference type="GO" id="GO:0005886">
    <property type="term" value="C:plasma membrane"/>
    <property type="evidence" value="ECO:0007669"/>
    <property type="project" value="UniProtKB-SubCell"/>
</dbReference>
<feature type="transmembrane region" description="Helical" evidence="6">
    <location>
        <begin position="256"/>
        <end position="279"/>
    </location>
</feature>
<comment type="subcellular location">
    <subcellularLocation>
        <location evidence="1">Cell membrane</location>
        <topology evidence="1">Multi-pass membrane protein</topology>
    </subcellularLocation>
</comment>
<keyword evidence="4 6" id="KW-1133">Transmembrane helix</keyword>
<evidence type="ECO:0000256" key="2">
    <source>
        <dbReference type="ARBA" id="ARBA00022475"/>
    </source>
</evidence>
<feature type="domain" description="Type II secretion system protein GspF" evidence="7">
    <location>
        <begin position="146"/>
        <end position="270"/>
    </location>
</feature>
<comment type="caution">
    <text evidence="8">The sequence shown here is derived from an EMBL/GenBank/DDBJ whole genome shotgun (WGS) entry which is preliminary data.</text>
</comment>
<dbReference type="AlphaFoldDB" id="A0A7K3W6F2"/>
<dbReference type="InterPro" id="IPR018076">
    <property type="entry name" value="T2SS_GspF_dom"/>
</dbReference>
<evidence type="ECO:0000256" key="1">
    <source>
        <dbReference type="ARBA" id="ARBA00004651"/>
    </source>
</evidence>
<dbReference type="Pfam" id="PF00482">
    <property type="entry name" value="T2SSF"/>
    <property type="match status" value="1"/>
</dbReference>
<keyword evidence="9" id="KW-1185">Reference proteome</keyword>
<gene>
    <name evidence="8" type="ORF">GCU56_21540</name>
</gene>
<dbReference type="InterPro" id="IPR042094">
    <property type="entry name" value="T2SS_GspF_sf"/>
</dbReference>
<evidence type="ECO:0000313" key="8">
    <source>
        <dbReference type="EMBL" id="NEK60445.1"/>
    </source>
</evidence>